<feature type="domain" description="MobA-like NTP transferase" evidence="10">
    <location>
        <begin position="43"/>
        <end position="197"/>
    </location>
</feature>
<dbReference type="InterPro" id="IPR025877">
    <property type="entry name" value="MobA-like_NTP_Trfase"/>
</dbReference>
<feature type="compositionally biased region" description="Basic residues" evidence="9">
    <location>
        <begin position="7"/>
        <end position="23"/>
    </location>
</feature>
<evidence type="ECO:0000256" key="4">
    <source>
        <dbReference type="ARBA" id="ARBA00022741"/>
    </source>
</evidence>
<evidence type="ECO:0000313" key="12">
    <source>
        <dbReference type="Proteomes" id="UP000217265"/>
    </source>
</evidence>
<gene>
    <name evidence="8" type="primary">mobA</name>
    <name evidence="11" type="ORF">CMV30_12050</name>
</gene>
<dbReference type="SUPFAM" id="SSF53448">
    <property type="entry name" value="Nucleotide-diphospho-sugar transferases"/>
    <property type="match status" value="1"/>
</dbReference>
<dbReference type="GO" id="GO:0046872">
    <property type="term" value="F:metal ion binding"/>
    <property type="evidence" value="ECO:0007669"/>
    <property type="project" value="UniProtKB-KW"/>
</dbReference>
<keyword evidence="4 8" id="KW-0547">Nucleotide-binding</keyword>
<evidence type="ECO:0000256" key="3">
    <source>
        <dbReference type="ARBA" id="ARBA00022723"/>
    </source>
</evidence>
<keyword evidence="6 8" id="KW-0342">GTP-binding</keyword>
<dbReference type="CDD" id="cd02503">
    <property type="entry name" value="MobA"/>
    <property type="match status" value="1"/>
</dbReference>
<dbReference type="Gene3D" id="3.90.550.10">
    <property type="entry name" value="Spore Coat Polysaccharide Biosynthesis Protein SpsA, Chain A"/>
    <property type="match status" value="1"/>
</dbReference>
<evidence type="ECO:0000256" key="8">
    <source>
        <dbReference type="HAMAP-Rule" id="MF_00316"/>
    </source>
</evidence>
<dbReference type="GO" id="GO:0061603">
    <property type="term" value="F:molybdenum cofactor guanylyltransferase activity"/>
    <property type="evidence" value="ECO:0007669"/>
    <property type="project" value="UniProtKB-EC"/>
</dbReference>
<protein>
    <recommendedName>
        <fullName evidence="8">Probable molybdenum cofactor guanylyltransferase</fullName>
        <shortName evidence="8">MoCo guanylyltransferase</shortName>
        <ecNumber evidence="8">2.7.7.77</ecNumber>
    </recommendedName>
    <alternativeName>
        <fullName evidence="8">GTP:molybdopterin guanylyltransferase</fullName>
    </alternativeName>
    <alternativeName>
        <fullName evidence="8">Mo-MPT guanylyltransferase</fullName>
    </alternativeName>
    <alternativeName>
        <fullName evidence="8">Molybdopterin guanylyltransferase</fullName>
    </alternativeName>
    <alternativeName>
        <fullName evidence="8">Molybdopterin-guanine dinucleotide synthase</fullName>
        <shortName evidence="8">MGD synthase</shortName>
    </alternativeName>
</protein>
<comment type="domain">
    <text evidence="8">The N-terminal domain determines nucleotide recognition and specific binding, while the C-terminal domain determines the specific binding to the target protein.</text>
</comment>
<comment type="cofactor">
    <cofactor evidence="8">
        <name>Mg(2+)</name>
        <dbReference type="ChEBI" id="CHEBI:18420"/>
    </cofactor>
</comment>
<keyword evidence="2 8" id="KW-0808">Transferase</keyword>
<evidence type="ECO:0000256" key="6">
    <source>
        <dbReference type="ARBA" id="ARBA00023134"/>
    </source>
</evidence>
<name>A0A290QJX1_9BACT</name>
<dbReference type="GO" id="GO:0005737">
    <property type="term" value="C:cytoplasm"/>
    <property type="evidence" value="ECO:0007669"/>
    <property type="project" value="UniProtKB-SubCell"/>
</dbReference>
<keyword evidence="1 8" id="KW-0963">Cytoplasm</keyword>
<organism evidence="11 12">
    <name type="scientific">Nibricoccus aquaticus</name>
    <dbReference type="NCBI Taxonomy" id="2576891"/>
    <lineage>
        <taxon>Bacteria</taxon>
        <taxon>Pseudomonadati</taxon>
        <taxon>Verrucomicrobiota</taxon>
        <taxon>Opitutia</taxon>
        <taxon>Opitutales</taxon>
        <taxon>Opitutaceae</taxon>
        <taxon>Nibricoccus</taxon>
    </lineage>
</organism>
<reference evidence="11 12" key="1">
    <citation type="submission" date="2017-09" db="EMBL/GenBank/DDBJ databases">
        <title>Complete genome sequence of Verrucomicrobial strain HZ-65, isolated from freshwater.</title>
        <authorList>
            <person name="Choi A."/>
        </authorList>
    </citation>
    <scope>NUCLEOTIDE SEQUENCE [LARGE SCALE GENOMIC DNA]</scope>
    <source>
        <strain evidence="11 12">HZ-65</strain>
    </source>
</reference>
<feature type="binding site" evidence="8">
    <location>
        <begin position="46"/>
        <end position="48"/>
    </location>
    <ligand>
        <name>GTP</name>
        <dbReference type="ChEBI" id="CHEBI:37565"/>
    </ligand>
</feature>
<dbReference type="KEGG" id="vbh:CMV30_12050"/>
<dbReference type="Proteomes" id="UP000217265">
    <property type="component" value="Chromosome"/>
</dbReference>
<comment type="caution">
    <text evidence="8">Lacks conserved residue(s) required for the propagation of feature annotation.</text>
</comment>
<keyword evidence="7 8" id="KW-0501">Molybdenum cofactor biosynthesis</keyword>
<dbReference type="GO" id="GO:0005525">
    <property type="term" value="F:GTP binding"/>
    <property type="evidence" value="ECO:0007669"/>
    <property type="project" value="UniProtKB-UniRule"/>
</dbReference>
<comment type="catalytic activity">
    <reaction evidence="8">
        <text>Mo-molybdopterin + GTP + H(+) = Mo-molybdopterin guanine dinucleotide + diphosphate</text>
        <dbReference type="Rhea" id="RHEA:34243"/>
        <dbReference type="ChEBI" id="CHEBI:15378"/>
        <dbReference type="ChEBI" id="CHEBI:33019"/>
        <dbReference type="ChEBI" id="CHEBI:37565"/>
        <dbReference type="ChEBI" id="CHEBI:71302"/>
        <dbReference type="ChEBI" id="CHEBI:71310"/>
        <dbReference type="EC" id="2.7.7.77"/>
    </reaction>
</comment>
<feature type="binding site" evidence="8">
    <location>
        <position position="134"/>
    </location>
    <ligand>
        <name>GTP</name>
        <dbReference type="ChEBI" id="CHEBI:37565"/>
    </ligand>
</feature>
<feature type="binding site" evidence="8">
    <location>
        <position position="134"/>
    </location>
    <ligand>
        <name>Mg(2+)</name>
        <dbReference type="ChEBI" id="CHEBI:18420"/>
    </ligand>
</feature>
<feature type="binding site" evidence="8">
    <location>
        <position position="58"/>
    </location>
    <ligand>
        <name>GTP</name>
        <dbReference type="ChEBI" id="CHEBI:37565"/>
    </ligand>
</feature>
<comment type="similarity">
    <text evidence="8">Belongs to the MobA family.</text>
</comment>
<dbReference type="AlphaFoldDB" id="A0A290QJX1"/>
<evidence type="ECO:0000256" key="7">
    <source>
        <dbReference type="ARBA" id="ARBA00023150"/>
    </source>
</evidence>
<keyword evidence="3 8" id="KW-0479">Metal-binding</keyword>
<evidence type="ECO:0000256" key="2">
    <source>
        <dbReference type="ARBA" id="ARBA00022679"/>
    </source>
</evidence>
<dbReference type="HAMAP" id="MF_00316">
    <property type="entry name" value="MobA"/>
    <property type="match status" value="1"/>
</dbReference>
<keyword evidence="5 8" id="KW-0460">Magnesium</keyword>
<sequence length="230" mass="25408">MKALMPRARRKPRIGTWRRRGHSQPRNNFFPRPMPSSIALLSGVVLAGGLSTRMGSDKALVEFEGVPLWRRQYNLIAQAGAADRMLSVRAEQKWPPLDVTRVVDATPESLGPIAGIAAGLAKSRGSHLLVLAVDMPRVPLAWFARLRERCSDRIGVIGARADGNFEPLAAIYPQAMLPMVRAAVSDRELSLQKLIARAVDEGFLRVQEIPDAEAVWFENWNDPADVSGQR</sequence>
<evidence type="ECO:0000313" key="11">
    <source>
        <dbReference type="EMBL" id="ATC64631.1"/>
    </source>
</evidence>
<dbReference type="InterPro" id="IPR029044">
    <property type="entry name" value="Nucleotide-diphossugar_trans"/>
</dbReference>
<evidence type="ECO:0000259" key="10">
    <source>
        <dbReference type="Pfam" id="PF12804"/>
    </source>
</evidence>
<evidence type="ECO:0000256" key="9">
    <source>
        <dbReference type="SAM" id="MobiDB-lite"/>
    </source>
</evidence>
<dbReference type="GO" id="GO:0006777">
    <property type="term" value="P:Mo-molybdopterin cofactor biosynthetic process"/>
    <property type="evidence" value="ECO:0007669"/>
    <property type="project" value="UniProtKB-KW"/>
</dbReference>
<dbReference type="InterPro" id="IPR013482">
    <property type="entry name" value="Molybde_CF_guanTrfase"/>
</dbReference>
<comment type="subcellular location">
    <subcellularLocation>
        <location evidence="8">Cytoplasm</location>
    </subcellularLocation>
</comment>
<comment type="function">
    <text evidence="8">Transfers a GMP moiety from GTP to Mo-molybdopterin (Mo-MPT) cofactor (Moco or molybdenum cofactor) to form Mo-molybdopterin guanine dinucleotide (Mo-MGD) cofactor.</text>
</comment>
<keyword evidence="12" id="KW-1185">Reference proteome</keyword>
<proteinExistence type="inferred from homology"/>
<feature type="region of interest" description="Disordered" evidence="9">
    <location>
        <begin position="1"/>
        <end position="29"/>
    </location>
</feature>
<dbReference type="PANTHER" id="PTHR19136">
    <property type="entry name" value="MOLYBDENUM COFACTOR GUANYLYLTRANSFERASE"/>
    <property type="match status" value="1"/>
</dbReference>
<evidence type="ECO:0000256" key="5">
    <source>
        <dbReference type="ARBA" id="ARBA00022842"/>
    </source>
</evidence>
<feature type="binding site" evidence="8">
    <location>
        <position position="104"/>
    </location>
    <ligand>
        <name>GTP</name>
        <dbReference type="ChEBI" id="CHEBI:37565"/>
    </ligand>
</feature>
<dbReference type="EC" id="2.7.7.77" evidence="8"/>
<evidence type="ECO:0000256" key="1">
    <source>
        <dbReference type="ARBA" id="ARBA00022490"/>
    </source>
</evidence>
<dbReference type="EMBL" id="CP023344">
    <property type="protein sequence ID" value="ATC64631.1"/>
    <property type="molecule type" value="Genomic_DNA"/>
</dbReference>
<dbReference type="OrthoDB" id="9788394at2"/>
<dbReference type="Pfam" id="PF12804">
    <property type="entry name" value="NTP_transf_3"/>
    <property type="match status" value="1"/>
</dbReference>
<accession>A0A290QJX1</accession>
<dbReference type="PANTHER" id="PTHR19136:SF81">
    <property type="entry name" value="MOLYBDENUM COFACTOR GUANYLYLTRANSFERASE"/>
    <property type="match status" value="1"/>
</dbReference>